<dbReference type="EMBL" id="WJXA01000001">
    <property type="protein sequence ID" value="KAF7153503.1"/>
    <property type="molecule type" value="Genomic_DNA"/>
</dbReference>
<dbReference type="OrthoDB" id="1740615at2759"/>
<keyword evidence="4 10" id="KW-0812">Transmembrane</keyword>
<dbReference type="GO" id="GO:0009678">
    <property type="term" value="F:diphosphate hydrolysis-driven proton transmembrane transporter activity"/>
    <property type="evidence" value="ECO:0007669"/>
    <property type="project" value="UniProtKB-EC"/>
</dbReference>
<evidence type="ECO:0000313" key="11">
    <source>
        <dbReference type="EMBL" id="KAF7153503.1"/>
    </source>
</evidence>
<proteinExistence type="predicted"/>
<comment type="caution">
    <text evidence="11">The sequence shown here is derived from an EMBL/GenBank/DDBJ whole genome shotgun (WGS) entry which is preliminary data.</text>
</comment>
<dbReference type="Proteomes" id="UP000626092">
    <property type="component" value="Unassembled WGS sequence"/>
</dbReference>
<gene>
    <name evidence="11" type="ORF">RHSIM_Rhsim01G0055900</name>
</gene>
<accession>A0A834HGT2</accession>
<evidence type="ECO:0000256" key="2">
    <source>
        <dbReference type="ARBA" id="ARBA00013242"/>
    </source>
</evidence>
<evidence type="ECO:0000256" key="4">
    <source>
        <dbReference type="ARBA" id="ARBA00022692"/>
    </source>
</evidence>
<dbReference type="GO" id="GO:0016020">
    <property type="term" value="C:membrane"/>
    <property type="evidence" value="ECO:0007669"/>
    <property type="project" value="InterPro"/>
</dbReference>
<organism evidence="11 12">
    <name type="scientific">Rhododendron simsii</name>
    <name type="common">Sims's rhododendron</name>
    <dbReference type="NCBI Taxonomy" id="118357"/>
    <lineage>
        <taxon>Eukaryota</taxon>
        <taxon>Viridiplantae</taxon>
        <taxon>Streptophyta</taxon>
        <taxon>Embryophyta</taxon>
        <taxon>Tracheophyta</taxon>
        <taxon>Spermatophyta</taxon>
        <taxon>Magnoliopsida</taxon>
        <taxon>eudicotyledons</taxon>
        <taxon>Gunneridae</taxon>
        <taxon>Pentapetalae</taxon>
        <taxon>asterids</taxon>
        <taxon>Ericales</taxon>
        <taxon>Ericaceae</taxon>
        <taxon>Ericoideae</taxon>
        <taxon>Rhodoreae</taxon>
        <taxon>Rhododendron</taxon>
    </lineage>
</organism>
<sequence length="313" mass="34302">MLLGSLLSRRLYSGSVVGFLLAARRLYFGAVVGFLLAANGLWFCSYVVRVSGGILGKAADVGANITDKVMADNDHDIAADWYPVDKMAWKRLLEQVEAVVADAKEKQITDRDRGINLWVSFLLQMVFGFAHMLYGDDWKHKVSITALSCTDCSDFIVIFEKSGQIFIGEKSFHSEERKSMLELLLFYGPVFARGSVGIRAKAADVGADIIDKVERSIPDDDPRIKRYDAICFGSVLRSVADKITGMGYNLVGFYAESMCAALVFGSMPPSPHLGSIITAMLYPLLISSIGIGVYLPITLVRVIICLCQQACPS</sequence>
<evidence type="ECO:0000256" key="6">
    <source>
        <dbReference type="ARBA" id="ARBA00022967"/>
    </source>
</evidence>
<keyword evidence="3" id="KW-0813">Transport</keyword>
<evidence type="ECO:0000256" key="7">
    <source>
        <dbReference type="ARBA" id="ARBA00022989"/>
    </source>
</evidence>
<protein>
    <recommendedName>
        <fullName evidence="2">H(+)-exporting diphosphatase</fullName>
        <ecNumber evidence="2">7.1.3.1</ecNumber>
    </recommendedName>
</protein>
<evidence type="ECO:0000256" key="9">
    <source>
        <dbReference type="ARBA" id="ARBA00023136"/>
    </source>
</evidence>
<evidence type="ECO:0000313" key="12">
    <source>
        <dbReference type="Proteomes" id="UP000626092"/>
    </source>
</evidence>
<keyword evidence="7 10" id="KW-1133">Transmembrane helix</keyword>
<dbReference type="GO" id="GO:0012505">
    <property type="term" value="C:endomembrane system"/>
    <property type="evidence" value="ECO:0007669"/>
    <property type="project" value="UniProtKB-SubCell"/>
</dbReference>
<feature type="transmembrane region" description="Helical" evidence="10">
    <location>
        <begin position="279"/>
        <end position="304"/>
    </location>
</feature>
<evidence type="ECO:0000256" key="5">
    <source>
        <dbReference type="ARBA" id="ARBA00022842"/>
    </source>
</evidence>
<comment type="subcellular location">
    <subcellularLocation>
        <location evidence="1">Endomembrane system</location>
        <topology evidence="1">Multi-pass membrane protein</topology>
    </subcellularLocation>
</comment>
<evidence type="ECO:0000256" key="3">
    <source>
        <dbReference type="ARBA" id="ARBA00022448"/>
    </source>
</evidence>
<feature type="transmembrane region" description="Helical" evidence="10">
    <location>
        <begin position="115"/>
        <end position="134"/>
    </location>
</feature>
<keyword evidence="9 10" id="KW-0472">Membrane</keyword>
<keyword evidence="12" id="KW-1185">Reference proteome</keyword>
<dbReference type="InterPro" id="IPR004131">
    <property type="entry name" value="PPase-energised_H-pump"/>
</dbReference>
<dbReference type="EC" id="7.1.3.1" evidence="2"/>
<dbReference type="GO" id="GO:0004427">
    <property type="term" value="F:inorganic diphosphate phosphatase activity"/>
    <property type="evidence" value="ECO:0007669"/>
    <property type="project" value="InterPro"/>
</dbReference>
<name>A0A834HGT2_RHOSS</name>
<evidence type="ECO:0000256" key="10">
    <source>
        <dbReference type="SAM" id="Phobius"/>
    </source>
</evidence>
<keyword evidence="5" id="KW-0460">Magnesium</keyword>
<feature type="transmembrane region" description="Helical" evidence="10">
    <location>
        <begin position="26"/>
        <end position="48"/>
    </location>
</feature>
<keyword evidence="6" id="KW-1278">Translocase</keyword>
<dbReference type="Pfam" id="PF03030">
    <property type="entry name" value="H_PPase"/>
    <property type="match status" value="1"/>
</dbReference>
<reference evidence="11" key="1">
    <citation type="submission" date="2019-11" db="EMBL/GenBank/DDBJ databases">
        <authorList>
            <person name="Liu Y."/>
            <person name="Hou J."/>
            <person name="Li T.-Q."/>
            <person name="Guan C.-H."/>
            <person name="Wu X."/>
            <person name="Wu H.-Z."/>
            <person name="Ling F."/>
            <person name="Zhang R."/>
            <person name="Shi X.-G."/>
            <person name="Ren J.-P."/>
            <person name="Chen E.-F."/>
            <person name="Sun J.-M."/>
        </authorList>
    </citation>
    <scope>NUCLEOTIDE SEQUENCE</scope>
    <source>
        <strain evidence="11">Adult_tree_wgs_1</strain>
        <tissue evidence="11">Leaves</tissue>
    </source>
</reference>
<keyword evidence="8" id="KW-0406">Ion transport</keyword>
<evidence type="ECO:0000256" key="1">
    <source>
        <dbReference type="ARBA" id="ARBA00004127"/>
    </source>
</evidence>
<dbReference type="PANTHER" id="PTHR31998">
    <property type="entry name" value="K(+)-INSENSITIVE PYROPHOSPHATE-ENERGIZED PROTON PUMP"/>
    <property type="match status" value="1"/>
</dbReference>
<dbReference type="AlphaFoldDB" id="A0A834HGT2"/>
<evidence type="ECO:0000256" key="8">
    <source>
        <dbReference type="ARBA" id="ARBA00023065"/>
    </source>
</evidence>